<dbReference type="OrthoDB" id="5239715at2759"/>
<dbReference type="AlphaFoldDB" id="A0A210Q3L8"/>
<dbReference type="SMART" id="SM00174">
    <property type="entry name" value="RHO"/>
    <property type="match status" value="1"/>
</dbReference>
<protein>
    <submittedName>
        <fullName evidence="4">GTP-binding protein GEM</fullName>
    </submittedName>
</protein>
<sequence>MTTDTIEEEATQGEPIMDSSSQKSVDIIFPEIAALKRQMLDFERGAMSAPNSRSTSFKNRPRPKGLRFKLAEPRRNSLPVGNDDMLAQCMSYSDINDSDETIERVRSFKMTSKGIENRGDSFRRKSNSSIASAGSAKMTDRDQSCDQKRQRIPSDTSDGSTTGCSCASSSSTGYYRVLVIGDTGVGKSALANQFMTSEYMVNLDITSDELEGSGTVSVLLEGEESTLEFIDSDDVDQGDQGNLNFDAYLAVFSVDSRASFDTAVEMLNQLRDTQGMDRAMILVANKIDLVRRRMVSSEEAKRMAEHFHSKYAETSVTLNHNVDELLVGVLRQIRLKLDPEVVDKSEASIADGQGRRKSKGARGLLSRLFRKSSKQSSSCEDLYDL</sequence>
<feature type="compositionally biased region" description="Low complexity" evidence="3">
    <location>
        <begin position="154"/>
        <end position="168"/>
    </location>
</feature>
<evidence type="ECO:0000256" key="1">
    <source>
        <dbReference type="ARBA" id="ARBA00008846"/>
    </source>
</evidence>
<dbReference type="EMBL" id="NEDP02005124">
    <property type="protein sequence ID" value="OWF43337.1"/>
    <property type="molecule type" value="Genomic_DNA"/>
</dbReference>
<feature type="region of interest" description="Disordered" evidence="3">
    <location>
        <begin position="1"/>
        <end position="22"/>
    </location>
</feature>
<feature type="compositionally biased region" description="Basic and acidic residues" evidence="3">
    <location>
        <begin position="138"/>
        <end position="149"/>
    </location>
</feature>
<dbReference type="GO" id="GO:0005886">
    <property type="term" value="C:plasma membrane"/>
    <property type="evidence" value="ECO:0007669"/>
    <property type="project" value="TreeGrafter"/>
</dbReference>
<gene>
    <name evidence="4" type="ORF">KP79_PYT13541</name>
</gene>
<accession>A0A210Q3L8</accession>
<dbReference type="InterPro" id="IPR001806">
    <property type="entry name" value="Small_GTPase"/>
</dbReference>
<dbReference type="SUPFAM" id="SSF52540">
    <property type="entry name" value="P-loop containing nucleoside triphosphate hydrolases"/>
    <property type="match status" value="1"/>
</dbReference>
<dbReference type="PANTHER" id="PTHR45775">
    <property type="entry name" value="RAD, GEM/KIR FAMILY MEMBER 2, ISOFORM C"/>
    <property type="match status" value="1"/>
</dbReference>
<dbReference type="GO" id="GO:0003924">
    <property type="term" value="F:GTPase activity"/>
    <property type="evidence" value="ECO:0007669"/>
    <property type="project" value="InterPro"/>
</dbReference>
<evidence type="ECO:0000256" key="2">
    <source>
        <dbReference type="ARBA" id="ARBA00022553"/>
    </source>
</evidence>
<dbReference type="InterPro" id="IPR051641">
    <property type="entry name" value="RGK_GTP-binding_reg"/>
</dbReference>
<dbReference type="PRINTS" id="PR00449">
    <property type="entry name" value="RASTRNSFRMNG"/>
</dbReference>
<dbReference type="InterPro" id="IPR025662">
    <property type="entry name" value="Sigma_54_int_dom_ATP-bd_1"/>
</dbReference>
<dbReference type="SMART" id="SM00173">
    <property type="entry name" value="RAS"/>
    <property type="match status" value="1"/>
</dbReference>
<evidence type="ECO:0000256" key="3">
    <source>
        <dbReference type="SAM" id="MobiDB-lite"/>
    </source>
</evidence>
<reference evidence="4 5" key="1">
    <citation type="journal article" date="2017" name="Nat. Ecol. Evol.">
        <title>Scallop genome provides insights into evolution of bilaterian karyotype and development.</title>
        <authorList>
            <person name="Wang S."/>
            <person name="Zhang J."/>
            <person name="Jiao W."/>
            <person name="Li J."/>
            <person name="Xun X."/>
            <person name="Sun Y."/>
            <person name="Guo X."/>
            <person name="Huan P."/>
            <person name="Dong B."/>
            <person name="Zhang L."/>
            <person name="Hu X."/>
            <person name="Sun X."/>
            <person name="Wang J."/>
            <person name="Zhao C."/>
            <person name="Wang Y."/>
            <person name="Wang D."/>
            <person name="Huang X."/>
            <person name="Wang R."/>
            <person name="Lv J."/>
            <person name="Li Y."/>
            <person name="Zhang Z."/>
            <person name="Liu B."/>
            <person name="Lu W."/>
            <person name="Hui Y."/>
            <person name="Liang J."/>
            <person name="Zhou Z."/>
            <person name="Hou R."/>
            <person name="Li X."/>
            <person name="Liu Y."/>
            <person name="Li H."/>
            <person name="Ning X."/>
            <person name="Lin Y."/>
            <person name="Zhao L."/>
            <person name="Xing Q."/>
            <person name="Dou J."/>
            <person name="Li Y."/>
            <person name="Mao J."/>
            <person name="Guo H."/>
            <person name="Dou H."/>
            <person name="Li T."/>
            <person name="Mu C."/>
            <person name="Jiang W."/>
            <person name="Fu Q."/>
            <person name="Fu X."/>
            <person name="Miao Y."/>
            <person name="Liu J."/>
            <person name="Yu Q."/>
            <person name="Li R."/>
            <person name="Liao H."/>
            <person name="Li X."/>
            <person name="Kong Y."/>
            <person name="Jiang Z."/>
            <person name="Chourrout D."/>
            <person name="Li R."/>
            <person name="Bao Z."/>
        </authorList>
    </citation>
    <scope>NUCLEOTIDE SEQUENCE [LARGE SCALE GENOMIC DNA]</scope>
    <source>
        <strain evidence="4 5">PY_sf001</strain>
    </source>
</reference>
<dbReference type="STRING" id="6573.A0A210Q3L8"/>
<dbReference type="GO" id="GO:0005246">
    <property type="term" value="F:calcium channel regulator activity"/>
    <property type="evidence" value="ECO:0007669"/>
    <property type="project" value="TreeGrafter"/>
</dbReference>
<evidence type="ECO:0000313" key="5">
    <source>
        <dbReference type="Proteomes" id="UP000242188"/>
    </source>
</evidence>
<dbReference type="Gene3D" id="3.40.50.300">
    <property type="entry name" value="P-loop containing nucleotide triphosphate hydrolases"/>
    <property type="match status" value="1"/>
</dbReference>
<dbReference type="PANTHER" id="PTHR45775:SF6">
    <property type="entry name" value="RAD, GEM_KIR FAMILY MEMBER 2, ISOFORM C"/>
    <property type="match status" value="1"/>
</dbReference>
<keyword evidence="2" id="KW-0597">Phosphoprotein</keyword>
<dbReference type="Proteomes" id="UP000242188">
    <property type="component" value="Unassembled WGS sequence"/>
</dbReference>
<proteinExistence type="inferred from homology"/>
<dbReference type="PROSITE" id="PS51419">
    <property type="entry name" value="RAB"/>
    <property type="match status" value="1"/>
</dbReference>
<dbReference type="Pfam" id="PF00071">
    <property type="entry name" value="Ras"/>
    <property type="match status" value="1"/>
</dbReference>
<comment type="caution">
    <text evidence="4">The sequence shown here is derived from an EMBL/GenBank/DDBJ whole genome shotgun (WGS) entry which is preliminary data.</text>
</comment>
<organism evidence="4 5">
    <name type="scientific">Mizuhopecten yessoensis</name>
    <name type="common">Japanese scallop</name>
    <name type="synonym">Patinopecten yessoensis</name>
    <dbReference type="NCBI Taxonomy" id="6573"/>
    <lineage>
        <taxon>Eukaryota</taxon>
        <taxon>Metazoa</taxon>
        <taxon>Spiralia</taxon>
        <taxon>Lophotrochozoa</taxon>
        <taxon>Mollusca</taxon>
        <taxon>Bivalvia</taxon>
        <taxon>Autobranchia</taxon>
        <taxon>Pteriomorphia</taxon>
        <taxon>Pectinida</taxon>
        <taxon>Pectinoidea</taxon>
        <taxon>Pectinidae</taxon>
        <taxon>Mizuhopecten</taxon>
    </lineage>
</organism>
<comment type="similarity">
    <text evidence="1">Belongs to the small GTPase superfamily. RGK family.</text>
</comment>
<feature type="compositionally biased region" description="Acidic residues" evidence="3">
    <location>
        <begin position="1"/>
        <end position="11"/>
    </location>
</feature>
<dbReference type="SMART" id="SM00175">
    <property type="entry name" value="RAB"/>
    <property type="match status" value="1"/>
</dbReference>
<name>A0A210Q3L8_MIZYE</name>
<feature type="region of interest" description="Disordered" evidence="3">
    <location>
        <begin position="116"/>
        <end position="168"/>
    </location>
</feature>
<dbReference type="PROSITE" id="PS00675">
    <property type="entry name" value="SIGMA54_INTERACT_1"/>
    <property type="match status" value="1"/>
</dbReference>
<dbReference type="InterPro" id="IPR027417">
    <property type="entry name" value="P-loop_NTPase"/>
</dbReference>
<keyword evidence="5" id="KW-1185">Reference proteome</keyword>
<dbReference type="PROSITE" id="PS51421">
    <property type="entry name" value="RAS"/>
    <property type="match status" value="1"/>
</dbReference>
<dbReference type="GO" id="GO:0005525">
    <property type="term" value="F:GTP binding"/>
    <property type="evidence" value="ECO:0007669"/>
    <property type="project" value="InterPro"/>
</dbReference>
<evidence type="ECO:0000313" key="4">
    <source>
        <dbReference type="EMBL" id="OWF43337.1"/>
    </source>
</evidence>